<name>A0A1A2Z1D3_9MYCO</name>
<sequence length="166" mass="18678">MFIDFSFADAVVHPRVIVEKCVVLAFPGELLKSVQGLSHQYADDARTCLLVFSRRLLPCYCRGMTSLLAWGASQLGDLVEDECAVPALLATGLVQPVLIAFERDYLTPVQLNHAIRQVIERHIQRCRWCFREMFHAVVDECRENSELVCGSASSRLDDPDNSLSQH</sequence>
<reference evidence="1 2" key="1">
    <citation type="submission" date="2016-06" db="EMBL/GenBank/DDBJ databases">
        <authorList>
            <person name="Kjaerup R.B."/>
            <person name="Dalgaard T.S."/>
            <person name="Juul-Madsen H.R."/>
        </authorList>
    </citation>
    <scope>NUCLEOTIDE SEQUENCE [LARGE SCALE GENOMIC DNA]</scope>
    <source>
        <strain evidence="1 2">E1334</strain>
    </source>
</reference>
<organism evidence="1 2">
    <name type="scientific">Mycobacterium colombiense</name>
    <dbReference type="NCBI Taxonomy" id="339268"/>
    <lineage>
        <taxon>Bacteria</taxon>
        <taxon>Bacillati</taxon>
        <taxon>Actinomycetota</taxon>
        <taxon>Actinomycetes</taxon>
        <taxon>Mycobacteriales</taxon>
        <taxon>Mycobacteriaceae</taxon>
        <taxon>Mycobacterium</taxon>
        <taxon>Mycobacterium avium complex (MAC)</taxon>
    </lineage>
</organism>
<accession>A0A1A2Z1D3</accession>
<comment type="caution">
    <text evidence="1">The sequence shown here is derived from an EMBL/GenBank/DDBJ whole genome shotgun (WGS) entry which is preliminary data.</text>
</comment>
<dbReference type="AlphaFoldDB" id="A0A1A2Z1D3"/>
<gene>
    <name evidence="1" type="ORF">A5708_19265</name>
</gene>
<protein>
    <submittedName>
        <fullName evidence="1">Uncharacterized protein</fullName>
    </submittedName>
</protein>
<evidence type="ECO:0000313" key="2">
    <source>
        <dbReference type="Proteomes" id="UP000091846"/>
    </source>
</evidence>
<proteinExistence type="predicted"/>
<dbReference type="Proteomes" id="UP000091846">
    <property type="component" value="Unassembled WGS sequence"/>
</dbReference>
<dbReference type="EMBL" id="LZKI01000064">
    <property type="protein sequence ID" value="OBI42981.1"/>
    <property type="molecule type" value="Genomic_DNA"/>
</dbReference>
<evidence type="ECO:0000313" key="1">
    <source>
        <dbReference type="EMBL" id="OBI42981.1"/>
    </source>
</evidence>